<evidence type="ECO:0000313" key="2">
    <source>
        <dbReference type="Proteomes" id="UP000838412"/>
    </source>
</evidence>
<dbReference type="Proteomes" id="UP000838412">
    <property type="component" value="Chromosome 8"/>
</dbReference>
<dbReference type="OrthoDB" id="10402151at2759"/>
<accession>A0A8K0AE48</accession>
<organism evidence="1 2">
    <name type="scientific">Branchiostoma lanceolatum</name>
    <name type="common">Common lancelet</name>
    <name type="synonym">Amphioxus lanceolatum</name>
    <dbReference type="NCBI Taxonomy" id="7740"/>
    <lineage>
        <taxon>Eukaryota</taxon>
        <taxon>Metazoa</taxon>
        <taxon>Chordata</taxon>
        <taxon>Cephalochordata</taxon>
        <taxon>Leptocardii</taxon>
        <taxon>Amphioxiformes</taxon>
        <taxon>Branchiostomatidae</taxon>
        <taxon>Branchiostoma</taxon>
    </lineage>
</organism>
<evidence type="ECO:0000313" key="1">
    <source>
        <dbReference type="EMBL" id="CAH1271053.1"/>
    </source>
</evidence>
<dbReference type="EMBL" id="OV696693">
    <property type="protein sequence ID" value="CAH1271053.1"/>
    <property type="molecule type" value="Genomic_DNA"/>
</dbReference>
<reference evidence="1" key="1">
    <citation type="submission" date="2022-01" db="EMBL/GenBank/DDBJ databases">
        <authorList>
            <person name="Braso-Vives M."/>
        </authorList>
    </citation>
    <scope>NUCLEOTIDE SEQUENCE</scope>
</reference>
<name>A0A8K0AE48_BRALA</name>
<sequence length="355" mass="39951">MMGQVTAPAFALAMGNTCTCFRRRADRSGRTATSPGSENKATEETFANLMSQAKAKGQQKKAVLDKTGDPQIRITIDGDISKRITLHWPYPQTTVDGHERKCIVFVVSCQDMDGLRELWINYLLGKLKKFFQDLFSLEASLASDGSENDLDLDIRIDPEDFYSCRRHLQLTCATKRGFRVVNLKNACSRVRTKLGLSEDYPVYCKPLLQRTTCSQLDFLDPAMPTDQLKVTGNEEITCDSEEVTCVSAEVTWVSDEVTWSKEEVTWVSGEVIWHKGESKGEVTWVSGEVTWHSGEVTWSKREVTWVSGEVTWHNGEVTWSKGEVNWVNGEVARRKGEVTWSKGEITCGKIVCMPL</sequence>
<gene>
    <name evidence="1" type="primary">Hypp4545</name>
    <name evidence="1" type="ORF">BLAG_LOCUS23170</name>
</gene>
<keyword evidence="2" id="KW-1185">Reference proteome</keyword>
<dbReference type="AlphaFoldDB" id="A0A8K0AE48"/>
<protein>
    <submittedName>
        <fullName evidence="1">Hypp4545 protein</fullName>
    </submittedName>
</protein>
<proteinExistence type="predicted"/>